<dbReference type="Proteomes" id="UP001497700">
    <property type="component" value="Unassembled WGS sequence"/>
</dbReference>
<sequence length="286" mass="34060">MREDDMRIYLEGEGHLHEHSEPPTHDNMDRHGWAYDIAIEELPQILVALDKYRVPPIMMSEWFSLWFKFKFPYSVVQVHRLGEDPVQKLMILLVATHKFDHAKGFHLVTSELRETVKDIRPLDLPLCQRFPGLKDVLTPHHNLMELLNGKQFSKYKRFGIYNIHEMCTYKEKGCRAESLDCTWEQEYDDDRLCIDCFNASLYPFKVPRFKQTGDCVEPVVPLDLKMWGERNFMKMLWNVEERFPKRWYEFGCRTRHGPLIFKRSWVGEWPEMGDFISVLRSAAMDP</sequence>
<evidence type="ECO:0000313" key="1">
    <source>
        <dbReference type="EMBL" id="KAI4865874.1"/>
    </source>
</evidence>
<keyword evidence="2" id="KW-1185">Reference proteome</keyword>
<comment type="caution">
    <text evidence="1">The sequence shown here is derived from an EMBL/GenBank/DDBJ whole genome shotgun (WGS) entry which is preliminary data.</text>
</comment>
<protein>
    <submittedName>
        <fullName evidence="1">Uncharacterized protein</fullName>
    </submittedName>
</protein>
<dbReference type="EMBL" id="MU393466">
    <property type="protein sequence ID" value="KAI4865874.1"/>
    <property type="molecule type" value="Genomic_DNA"/>
</dbReference>
<accession>A0ACB9Z455</accession>
<evidence type="ECO:0000313" key="2">
    <source>
        <dbReference type="Proteomes" id="UP001497700"/>
    </source>
</evidence>
<gene>
    <name evidence="1" type="ORF">F4820DRAFT_418898</name>
</gene>
<name>A0ACB9Z455_9PEZI</name>
<organism evidence="1 2">
    <name type="scientific">Hypoxylon rubiginosum</name>
    <dbReference type="NCBI Taxonomy" id="110542"/>
    <lineage>
        <taxon>Eukaryota</taxon>
        <taxon>Fungi</taxon>
        <taxon>Dikarya</taxon>
        <taxon>Ascomycota</taxon>
        <taxon>Pezizomycotina</taxon>
        <taxon>Sordariomycetes</taxon>
        <taxon>Xylariomycetidae</taxon>
        <taxon>Xylariales</taxon>
        <taxon>Hypoxylaceae</taxon>
        <taxon>Hypoxylon</taxon>
    </lineage>
</organism>
<reference evidence="1 2" key="1">
    <citation type="journal article" date="2022" name="New Phytol.">
        <title>Ecological generalism drives hyperdiversity of secondary metabolite gene clusters in xylarialean endophytes.</title>
        <authorList>
            <person name="Franco M.E.E."/>
            <person name="Wisecaver J.H."/>
            <person name="Arnold A.E."/>
            <person name="Ju Y.M."/>
            <person name="Slot J.C."/>
            <person name="Ahrendt S."/>
            <person name="Moore L.P."/>
            <person name="Eastman K.E."/>
            <person name="Scott K."/>
            <person name="Konkel Z."/>
            <person name="Mondo S.J."/>
            <person name="Kuo A."/>
            <person name="Hayes R.D."/>
            <person name="Haridas S."/>
            <person name="Andreopoulos B."/>
            <person name="Riley R."/>
            <person name="LaButti K."/>
            <person name="Pangilinan J."/>
            <person name="Lipzen A."/>
            <person name="Amirebrahimi M."/>
            <person name="Yan J."/>
            <person name="Adam C."/>
            <person name="Keymanesh K."/>
            <person name="Ng V."/>
            <person name="Louie K."/>
            <person name="Northen T."/>
            <person name="Drula E."/>
            <person name="Henrissat B."/>
            <person name="Hsieh H.M."/>
            <person name="Youens-Clark K."/>
            <person name="Lutzoni F."/>
            <person name="Miadlikowska J."/>
            <person name="Eastwood D.C."/>
            <person name="Hamelin R.C."/>
            <person name="Grigoriev I.V."/>
            <person name="U'Ren J.M."/>
        </authorList>
    </citation>
    <scope>NUCLEOTIDE SEQUENCE [LARGE SCALE GENOMIC DNA]</scope>
    <source>
        <strain evidence="1 2">CBS 119005</strain>
    </source>
</reference>
<proteinExistence type="predicted"/>